<dbReference type="InterPro" id="IPR036638">
    <property type="entry name" value="HLH_DNA-bd_sf"/>
</dbReference>
<dbReference type="Proteomes" id="UP000292082">
    <property type="component" value="Unassembled WGS sequence"/>
</dbReference>
<dbReference type="GO" id="GO:0046983">
    <property type="term" value="F:protein dimerization activity"/>
    <property type="evidence" value="ECO:0007669"/>
    <property type="project" value="InterPro"/>
</dbReference>
<dbReference type="Pfam" id="PF00010">
    <property type="entry name" value="HLH"/>
    <property type="match status" value="1"/>
</dbReference>
<dbReference type="AlphaFoldDB" id="A0A4Q9P982"/>
<dbReference type="GO" id="GO:0003700">
    <property type="term" value="F:DNA-binding transcription factor activity"/>
    <property type="evidence" value="ECO:0007669"/>
    <property type="project" value="TreeGrafter"/>
</dbReference>
<dbReference type="InterPro" id="IPR011598">
    <property type="entry name" value="bHLH_dom"/>
</dbReference>
<feature type="region of interest" description="Disordered" evidence="3">
    <location>
        <begin position="554"/>
        <end position="676"/>
    </location>
</feature>
<name>A0A4Q9P982_9APHY</name>
<evidence type="ECO:0000256" key="2">
    <source>
        <dbReference type="ARBA" id="ARBA00023242"/>
    </source>
</evidence>
<dbReference type="PROSITE" id="PS50888">
    <property type="entry name" value="BHLH"/>
    <property type="match status" value="1"/>
</dbReference>
<dbReference type="GO" id="GO:0090575">
    <property type="term" value="C:RNA polymerase II transcription regulator complex"/>
    <property type="evidence" value="ECO:0007669"/>
    <property type="project" value="TreeGrafter"/>
</dbReference>
<dbReference type="InterPro" id="IPR040106">
    <property type="entry name" value="Esc1_bHLHzip"/>
</dbReference>
<feature type="compositionally biased region" description="Polar residues" evidence="3">
    <location>
        <begin position="324"/>
        <end position="335"/>
    </location>
</feature>
<keyword evidence="2" id="KW-0539">Nucleus</keyword>
<feature type="compositionally biased region" description="Pro residues" evidence="3">
    <location>
        <begin position="627"/>
        <end position="636"/>
    </location>
</feature>
<feature type="compositionally biased region" description="Basic and acidic residues" evidence="3">
    <location>
        <begin position="181"/>
        <end position="202"/>
    </location>
</feature>
<evidence type="ECO:0000256" key="1">
    <source>
        <dbReference type="ARBA" id="ARBA00023125"/>
    </source>
</evidence>
<reference evidence="4 5" key="1">
    <citation type="submission" date="2019-01" db="EMBL/GenBank/DDBJ databases">
        <title>Draft genome sequences of three monokaryotic isolates of the white-rot basidiomycete fungus Dichomitus squalens.</title>
        <authorList>
            <consortium name="DOE Joint Genome Institute"/>
            <person name="Lopez S.C."/>
            <person name="Andreopoulos B."/>
            <person name="Pangilinan J."/>
            <person name="Lipzen A."/>
            <person name="Riley R."/>
            <person name="Ahrendt S."/>
            <person name="Ng V."/>
            <person name="Barry K."/>
            <person name="Daum C."/>
            <person name="Grigoriev I.V."/>
            <person name="Hilden K.S."/>
            <person name="Makela M.R."/>
            <person name="de Vries R.P."/>
        </authorList>
    </citation>
    <scope>NUCLEOTIDE SEQUENCE [LARGE SCALE GENOMIC DNA]</scope>
    <source>
        <strain evidence="4 5">CBS 464.89</strain>
    </source>
</reference>
<dbReference type="Gene3D" id="4.10.280.10">
    <property type="entry name" value="Helix-loop-helix DNA-binding domain"/>
    <property type="match status" value="1"/>
</dbReference>
<feature type="compositionally biased region" description="Polar residues" evidence="3">
    <location>
        <begin position="126"/>
        <end position="136"/>
    </location>
</feature>
<feature type="region of interest" description="Disordered" evidence="3">
    <location>
        <begin position="1"/>
        <end position="490"/>
    </location>
</feature>
<dbReference type="PANTHER" id="PTHR10328:SF15">
    <property type="entry name" value="BHLH TRANSCRIPTION FACTOR"/>
    <property type="match status" value="1"/>
</dbReference>
<protein>
    <submittedName>
        <fullName evidence="4">Uncharacterized protein</fullName>
    </submittedName>
</protein>
<keyword evidence="5" id="KW-1185">Reference proteome</keyword>
<feature type="compositionally biased region" description="Low complexity" evidence="3">
    <location>
        <begin position="313"/>
        <end position="323"/>
    </location>
</feature>
<evidence type="ECO:0000256" key="3">
    <source>
        <dbReference type="SAM" id="MobiDB-lite"/>
    </source>
</evidence>
<feature type="compositionally biased region" description="Pro residues" evidence="3">
    <location>
        <begin position="611"/>
        <end position="620"/>
    </location>
</feature>
<feature type="compositionally biased region" description="Polar residues" evidence="3">
    <location>
        <begin position="370"/>
        <end position="380"/>
    </location>
</feature>
<dbReference type="GO" id="GO:0045944">
    <property type="term" value="P:positive regulation of transcription by RNA polymerase II"/>
    <property type="evidence" value="ECO:0007669"/>
    <property type="project" value="TreeGrafter"/>
</dbReference>
<evidence type="ECO:0000313" key="5">
    <source>
        <dbReference type="Proteomes" id="UP000292082"/>
    </source>
</evidence>
<dbReference type="SMART" id="SM00353">
    <property type="entry name" value="HLH"/>
    <property type="match status" value="1"/>
</dbReference>
<dbReference type="EMBL" id="ML145117">
    <property type="protein sequence ID" value="TBU59096.1"/>
    <property type="molecule type" value="Genomic_DNA"/>
</dbReference>
<feature type="compositionally biased region" description="Pro residues" evidence="3">
    <location>
        <begin position="575"/>
        <end position="602"/>
    </location>
</feature>
<feature type="compositionally biased region" description="Low complexity" evidence="3">
    <location>
        <begin position="29"/>
        <end position="49"/>
    </location>
</feature>
<feature type="compositionally biased region" description="Low complexity" evidence="3">
    <location>
        <begin position="563"/>
        <end position="574"/>
    </location>
</feature>
<dbReference type="SUPFAM" id="SSF47459">
    <property type="entry name" value="HLH, helix-loop-helix DNA-binding domain"/>
    <property type="match status" value="1"/>
</dbReference>
<dbReference type="CDD" id="cd19690">
    <property type="entry name" value="bHLHzip_spESC1_like"/>
    <property type="match status" value="1"/>
</dbReference>
<proteinExistence type="predicted"/>
<gene>
    <name evidence="4" type="ORF">BD310DRAFT_817970</name>
</gene>
<organism evidence="4 5">
    <name type="scientific">Dichomitus squalens</name>
    <dbReference type="NCBI Taxonomy" id="114155"/>
    <lineage>
        <taxon>Eukaryota</taxon>
        <taxon>Fungi</taxon>
        <taxon>Dikarya</taxon>
        <taxon>Basidiomycota</taxon>
        <taxon>Agaricomycotina</taxon>
        <taxon>Agaricomycetes</taxon>
        <taxon>Polyporales</taxon>
        <taxon>Polyporaceae</taxon>
        <taxon>Dichomitus</taxon>
    </lineage>
</organism>
<keyword evidence="1" id="KW-0238">DNA-binding</keyword>
<evidence type="ECO:0000313" key="4">
    <source>
        <dbReference type="EMBL" id="TBU59096.1"/>
    </source>
</evidence>
<dbReference type="PANTHER" id="PTHR10328">
    <property type="entry name" value="PROTEIN MAX MYC-ASSOCIATED FACTOR X"/>
    <property type="match status" value="1"/>
</dbReference>
<feature type="compositionally biased region" description="Low complexity" evidence="3">
    <location>
        <begin position="646"/>
        <end position="664"/>
    </location>
</feature>
<feature type="compositionally biased region" description="Polar residues" evidence="3">
    <location>
        <begin position="56"/>
        <end position="66"/>
    </location>
</feature>
<accession>A0A4Q9P982</accession>
<feature type="compositionally biased region" description="Polar residues" evidence="3">
    <location>
        <begin position="439"/>
        <end position="475"/>
    </location>
</feature>
<dbReference type="STRING" id="114155.A0A4Q9P982"/>
<sequence length="676" mass="71321">MTSTSANGDAANAGAKRPGDSPNASPAGSAFPPKTSSPSSSSRQAAVSPLAPLEFLQNQRRGSITDPSLHAGPNPPTYHAGPSSGITSPFRRPDSPATSFPSSAPRESRRSFSHSRPLSPYKFGDASSQPNESPSANLRRLLRSPSAETDRRTPTQAMSMDNGREGSTLGAMERNGSGVGERAKGSDHMDVDNHEDTHHRGVEAGGNARPDQGSREIEDVDYSGRRQSVVAGGTKRKISSDKGVYSPGNPDIDPQLVGQDGGREEEPAPKRRGSAIDTQRIAQLSLYDRRSSVDARVATTGSPWWSNDRRDSTSSASAYTSSNTPLTTGYTTPSSGIPGPDSPHGRPPGDIATFAWPENPHAPADAAHPTMQNEQAVNMQSPPPPFDPLTTIMPPVTFAPDRRMSAPNISPDSLPTPPSTGPTRALRSRSRPPSRVRTADQSASNGGTPGGSTNPEDTSTSAHASDKASGSTPYSRSPELRVSHKLAERKRRKEMKELFDELRDQLPADRGMKASKWEILSKAIDFIVTLKQSHQDMGREIEMLRHELDGYRQGMPPPFAGAPPHAVVYGHGPPVGVPPYAPPPGPPGAPHQPPPSHQPPHAPHTHSAGPSGPPPTGHPGPPHHPHPLPPHAPPQQPLSRPGSSQNAYPPGAGPAVGQPPAVNGNPPGIARTETPS</sequence>
<dbReference type="GO" id="GO:0003677">
    <property type="term" value="F:DNA binding"/>
    <property type="evidence" value="ECO:0007669"/>
    <property type="project" value="UniProtKB-KW"/>
</dbReference>